<feature type="domain" description="N-acetyltransferase" evidence="2">
    <location>
        <begin position="25"/>
        <end position="110"/>
    </location>
</feature>
<keyword evidence="4" id="KW-1185">Reference proteome</keyword>
<gene>
    <name evidence="3" type="ORF">GCM10010994_14890</name>
</gene>
<feature type="region of interest" description="Disordered" evidence="1">
    <location>
        <begin position="1"/>
        <end position="25"/>
    </location>
</feature>
<evidence type="ECO:0000313" key="4">
    <source>
        <dbReference type="Proteomes" id="UP000637002"/>
    </source>
</evidence>
<evidence type="ECO:0000259" key="2">
    <source>
        <dbReference type="PROSITE" id="PS51729"/>
    </source>
</evidence>
<dbReference type="SUPFAM" id="SSF55729">
    <property type="entry name" value="Acyl-CoA N-acyltransferases (Nat)"/>
    <property type="match status" value="1"/>
</dbReference>
<dbReference type="PANTHER" id="PTHR31435">
    <property type="entry name" value="PROTEIN NATD1"/>
    <property type="match status" value="1"/>
</dbReference>
<dbReference type="EMBL" id="BMGG01000002">
    <property type="protein sequence ID" value="GGC56999.1"/>
    <property type="molecule type" value="Genomic_DNA"/>
</dbReference>
<proteinExistence type="predicted"/>
<dbReference type="PANTHER" id="PTHR31435:SF10">
    <property type="entry name" value="BSR4717 PROTEIN"/>
    <property type="match status" value="1"/>
</dbReference>
<dbReference type="Pfam" id="PF14542">
    <property type="entry name" value="Acetyltransf_CG"/>
    <property type="match status" value="1"/>
</dbReference>
<dbReference type="Proteomes" id="UP000637002">
    <property type="component" value="Unassembled WGS sequence"/>
</dbReference>
<evidence type="ECO:0000313" key="3">
    <source>
        <dbReference type="EMBL" id="GGC56999.1"/>
    </source>
</evidence>
<dbReference type="RefSeq" id="WP_188608491.1">
    <property type="nucleotide sequence ID" value="NZ_BMGG01000002.1"/>
</dbReference>
<reference evidence="3" key="2">
    <citation type="submission" date="2020-09" db="EMBL/GenBank/DDBJ databases">
        <authorList>
            <person name="Sun Q."/>
            <person name="Zhou Y."/>
        </authorList>
    </citation>
    <scope>NUCLEOTIDE SEQUENCE</scope>
    <source>
        <strain evidence="3">CGMCC 1.12919</strain>
    </source>
</reference>
<evidence type="ECO:0000256" key="1">
    <source>
        <dbReference type="SAM" id="MobiDB-lite"/>
    </source>
</evidence>
<protein>
    <submittedName>
        <fullName evidence="3">N-acetyltransferase</fullName>
    </submittedName>
</protein>
<dbReference type="InterPro" id="IPR016181">
    <property type="entry name" value="Acyl_CoA_acyltransferase"/>
</dbReference>
<accession>A0A916X9D0</accession>
<reference evidence="3" key="1">
    <citation type="journal article" date="2014" name="Int. J. Syst. Evol. Microbiol.">
        <title>Complete genome sequence of Corynebacterium casei LMG S-19264T (=DSM 44701T), isolated from a smear-ripened cheese.</title>
        <authorList>
            <consortium name="US DOE Joint Genome Institute (JGI-PGF)"/>
            <person name="Walter F."/>
            <person name="Albersmeier A."/>
            <person name="Kalinowski J."/>
            <person name="Ruckert C."/>
        </authorList>
    </citation>
    <scope>NUCLEOTIDE SEQUENCE</scope>
    <source>
        <strain evidence="3">CGMCC 1.12919</strain>
    </source>
</reference>
<dbReference type="Gene3D" id="3.40.630.30">
    <property type="match status" value="1"/>
</dbReference>
<dbReference type="InterPro" id="IPR045057">
    <property type="entry name" value="Gcn5-rel_NAT"/>
</dbReference>
<dbReference type="AlphaFoldDB" id="A0A916X9D0"/>
<name>A0A916X9D0_9HYPH</name>
<dbReference type="InterPro" id="IPR031165">
    <property type="entry name" value="GNAT_YJDJ"/>
</dbReference>
<comment type="caution">
    <text evidence="3">The sequence shown here is derived from an EMBL/GenBank/DDBJ whole genome shotgun (WGS) entry which is preliminary data.</text>
</comment>
<organism evidence="3 4">
    <name type="scientific">Chelatococcus reniformis</name>
    <dbReference type="NCBI Taxonomy" id="1494448"/>
    <lineage>
        <taxon>Bacteria</taxon>
        <taxon>Pseudomonadati</taxon>
        <taxon>Pseudomonadota</taxon>
        <taxon>Alphaproteobacteria</taxon>
        <taxon>Hyphomicrobiales</taxon>
        <taxon>Chelatococcaceae</taxon>
        <taxon>Chelatococcus</taxon>
    </lineage>
</organism>
<dbReference type="PROSITE" id="PS51729">
    <property type="entry name" value="GNAT_YJDJ"/>
    <property type="match status" value="1"/>
</dbReference>
<sequence>MTFDPHHDPATAADGASAGQGPAIRDNAEAGRYEMATAAGLAFLNYRLRGDVISLDHAEVPSALRGAGVAGPFVKAVLDDVRRRSLHMVPRCGYVAAYVHRHPEYSDLVARAP</sequence>